<evidence type="ECO:0000313" key="1">
    <source>
        <dbReference type="EMBL" id="RAP39446.1"/>
    </source>
</evidence>
<organism evidence="1 2">
    <name type="scientific">Rhodovulum viride</name>
    <dbReference type="NCBI Taxonomy" id="1231134"/>
    <lineage>
        <taxon>Bacteria</taxon>
        <taxon>Pseudomonadati</taxon>
        <taxon>Pseudomonadota</taxon>
        <taxon>Alphaproteobacteria</taxon>
        <taxon>Rhodobacterales</taxon>
        <taxon>Paracoccaceae</taxon>
        <taxon>Rhodovulum</taxon>
    </lineage>
</organism>
<sequence length="190" mass="21397">MDAKEQAEGEKRVRALLIEPLLRRGLVKSGKLTKARFEEMLVDVEKRLAYMSASNLAALEEQMAALAGGEAKDLFPTSNRILQEALKIQKPDDRASPLMRAVFKHPIGQEALAEGWAPELLEELRDNRVWPGTYVLGRVRDEARGAILRLDRLRRIAPADLTDTERRWLAAREQQMEECRRIADLAGAAA</sequence>
<name>A0ABX9DCW9_9RHOB</name>
<keyword evidence="2" id="KW-1185">Reference proteome</keyword>
<dbReference type="Proteomes" id="UP000248659">
    <property type="component" value="Unassembled WGS sequence"/>
</dbReference>
<dbReference type="EMBL" id="MUAV01000056">
    <property type="protein sequence ID" value="RAP39446.1"/>
    <property type="molecule type" value="Genomic_DNA"/>
</dbReference>
<evidence type="ECO:0000313" key="2">
    <source>
        <dbReference type="Proteomes" id="UP000248659"/>
    </source>
</evidence>
<protein>
    <submittedName>
        <fullName evidence="1">Uncharacterized protein</fullName>
    </submittedName>
</protein>
<accession>A0ABX9DCW9</accession>
<reference evidence="1 2" key="1">
    <citation type="submission" date="2017-01" db="EMBL/GenBank/DDBJ databases">
        <title>Genome sequence of Rhodovulum viride JA756.</title>
        <authorList>
            <person name="Lakshmi K.V."/>
            <person name="Tushar L.D."/>
            <person name="Sasikala C."/>
            <person name="Venkataramana C."/>
        </authorList>
    </citation>
    <scope>NUCLEOTIDE SEQUENCE [LARGE SCALE GENOMIC DNA]</scope>
    <source>
        <strain evidence="1 2">JA756</strain>
    </source>
</reference>
<dbReference type="RefSeq" id="WP_112317480.1">
    <property type="nucleotide sequence ID" value="NZ_MUAV01000056.1"/>
</dbReference>
<proteinExistence type="predicted"/>
<comment type="caution">
    <text evidence="1">The sequence shown here is derived from an EMBL/GenBank/DDBJ whole genome shotgun (WGS) entry which is preliminary data.</text>
</comment>
<gene>
    <name evidence="1" type="ORF">BYZ73_20475</name>
</gene>